<organism evidence="8 9">
    <name type="scientific">Caenorhabditis angaria</name>
    <dbReference type="NCBI Taxonomy" id="860376"/>
    <lineage>
        <taxon>Eukaryota</taxon>
        <taxon>Metazoa</taxon>
        <taxon>Ecdysozoa</taxon>
        <taxon>Nematoda</taxon>
        <taxon>Chromadorea</taxon>
        <taxon>Rhabditida</taxon>
        <taxon>Rhabditina</taxon>
        <taxon>Rhabditomorpha</taxon>
        <taxon>Rhabditoidea</taxon>
        <taxon>Rhabditidae</taxon>
        <taxon>Peloderinae</taxon>
        <taxon>Caenorhabditis</taxon>
    </lineage>
</organism>
<comment type="caution">
    <text evidence="8">The sequence shown here is derived from an EMBL/GenBank/DDBJ whole genome shotgun (WGS) entry which is preliminary data.</text>
</comment>
<feature type="transmembrane region" description="Helical" evidence="6">
    <location>
        <begin position="205"/>
        <end position="227"/>
    </location>
</feature>
<comment type="similarity">
    <text evidence="2">Belongs to the ammonium transporter (TC 2.A.49) family. Rh subfamily.</text>
</comment>
<dbReference type="GO" id="GO:0005886">
    <property type="term" value="C:plasma membrane"/>
    <property type="evidence" value="ECO:0007669"/>
    <property type="project" value="InterPro"/>
</dbReference>
<feature type="transmembrane region" description="Helical" evidence="6">
    <location>
        <begin position="70"/>
        <end position="90"/>
    </location>
</feature>
<keyword evidence="5 6" id="KW-0472">Membrane</keyword>
<name>A0A9P1J0M9_9PELO</name>
<dbReference type="GO" id="GO:0097272">
    <property type="term" value="P:ammonium homeostasis"/>
    <property type="evidence" value="ECO:0007669"/>
    <property type="project" value="TreeGrafter"/>
</dbReference>
<evidence type="ECO:0000313" key="8">
    <source>
        <dbReference type="EMBL" id="CAI5452848.1"/>
    </source>
</evidence>
<dbReference type="PRINTS" id="PR00342">
    <property type="entry name" value="RHESUSRHD"/>
</dbReference>
<feature type="transmembrane region" description="Helical" evidence="6">
    <location>
        <begin position="266"/>
        <end position="285"/>
    </location>
</feature>
<evidence type="ECO:0000256" key="4">
    <source>
        <dbReference type="ARBA" id="ARBA00022989"/>
    </source>
</evidence>
<evidence type="ECO:0000313" key="9">
    <source>
        <dbReference type="Proteomes" id="UP001152747"/>
    </source>
</evidence>
<dbReference type="Pfam" id="PF00909">
    <property type="entry name" value="Ammonium_transp"/>
    <property type="match status" value="1"/>
</dbReference>
<feature type="transmembrane region" description="Helical" evidence="6">
    <location>
        <begin position="398"/>
        <end position="415"/>
    </location>
</feature>
<feature type="transmembrane region" description="Helical" evidence="6">
    <location>
        <begin position="451"/>
        <end position="472"/>
    </location>
</feature>
<dbReference type="InterPro" id="IPR024041">
    <property type="entry name" value="NH4_transpt_AmtB-like_dom"/>
</dbReference>
<feature type="transmembrane region" description="Helical" evidence="6">
    <location>
        <begin position="335"/>
        <end position="354"/>
    </location>
</feature>
<dbReference type="PANTHER" id="PTHR11730:SF60">
    <property type="entry name" value="RH50, ISOFORM D"/>
    <property type="match status" value="1"/>
</dbReference>
<feature type="transmembrane region" description="Helical" evidence="6">
    <location>
        <begin position="233"/>
        <end position="254"/>
    </location>
</feature>
<dbReference type="Gene3D" id="1.10.3430.10">
    <property type="entry name" value="Ammonium transporter AmtB like domains"/>
    <property type="match status" value="1"/>
</dbReference>
<keyword evidence="3 6" id="KW-0812">Transmembrane</keyword>
<sequence length="524" mass="57772">MSSLSSTSTSTNNFDECLSTRKNRIILGDSENYREKNFSSNPGISVKEKDEWKMEKGYKRYNFDSNPSQFLIFGFQIAFLVIFGLFAEYAPSALPNGAKAADEEARMPTLYPMFQDTHVMIFIGFGFLMTFLKRYGFSAVSINMLLACFTIEWGLIVRGFVGSYTHGGHLKIVISLEQLLTADFAAAVVLISMGAMLGKLSPVQYIIMAFIETPVALIIEHICVHNLKINDVGGSIIVHAFGAYFGLACAKGFGKKQQRGHDNEGSTYHTDIFAMVGAVFLWIYWPSFNAAVAATADARQRAVANTFLSLCSSTMTTFLMSQLLDKHRRFEMVHIANSTLAGGVAIGTTANVVLEPFHAMLIGSLAGIVSVIGYKYLTPFLSNKLGIHDTCGVNNLHGMPGLMAGIASAIFLFVYEESRYGQDYSTIYSGMTRGADGSRAFDEKTQAINQLLAIGLVLLSSIITGYVTGFLLKIKIWDQVRDAEYFADADYFETPGDYDFTSRIITSIDRVDVAEYQPLTQKDV</sequence>
<feature type="domain" description="Ammonium transporter AmtB-like" evidence="7">
    <location>
        <begin position="79"/>
        <end position="480"/>
    </location>
</feature>
<dbReference type="InterPro" id="IPR002229">
    <property type="entry name" value="RhesusRHD"/>
</dbReference>
<dbReference type="EMBL" id="CANHGI010000005">
    <property type="protein sequence ID" value="CAI5452848.1"/>
    <property type="molecule type" value="Genomic_DNA"/>
</dbReference>
<keyword evidence="9" id="KW-1185">Reference proteome</keyword>
<dbReference type="Proteomes" id="UP001152747">
    <property type="component" value="Unassembled WGS sequence"/>
</dbReference>
<dbReference type="OrthoDB" id="534912at2759"/>
<dbReference type="InterPro" id="IPR029020">
    <property type="entry name" value="Ammonium/urea_transptr"/>
</dbReference>
<evidence type="ECO:0000256" key="1">
    <source>
        <dbReference type="ARBA" id="ARBA00004141"/>
    </source>
</evidence>
<feature type="transmembrane region" description="Helical" evidence="6">
    <location>
        <begin position="144"/>
        <end position="167"/>
    </location>
</feature>
<evidence type="ECO:0000259" key="7">
    <source>
        <dbReference type="Pfam" id="PF00909"/>
    </source>
</evidence>
<dbReference type="AlphaFoldDB" id="A0A9P1J0M9"/>
<gene>
    <name evidence="8" type="ORF">CAMP_LOCUS15485</name>
</gene>
<feature type="transmembrane region" description="Helical" evidence="6">
    <location>
        <begin position="110"/>
        <end position="132"/>
    </location>
</feature>
<protein>
    <recommendedName>
        <fullName evidence="7">Ammonium transporter AmtB-like domain-containing protein</fullName>
    </recommendedName>
</protein>
<evidence type="ECO:0000256" key="2">
    <source>
        <dbReference type="ARBA" id="ARBA00011036"/>
    </source>
</evidence>
<dbReference type="SUPFAM" id="SSF111352">
    <property type="entry name" value="Ammonium transporter"/>
    <property type="match status" value="1"/>
</dbReference>
<feature type="transmembrane region" description="Helical" evidence="6">
    <location>
        <begin position="360"/>
        <end position="377"/>
    </location>
</feature>
<accession>A0A9P1J0M9</accession>
<evidence type="ECO:0000256" key="6">
    <source>
        <dbReference type="SAM" id="Phobius"/>
    </source>
</evidence>
<keyword evidence="4 6" id="KW-1133">Transmembrane helix</keyword>
<proteinExistence type="inferred from homology"/>
<dbReference type="FunFam" id="1.10.3430.10:FF:000012">
    <property type="entry name" value="Rh type C glycoprotein"/>
    <property type="match status" value="1"/>
</dbReference>
<evidence type="ECO:0000256" key="5">
    <source>
        <dbReference type="ARBA" id="ARBA00023136"/>
    </source>
</evidence>
<reference evidence="8" key="1">
    <citation type="submission" date="2022-11" db="EMBL/GenBank/DDBJ databases">
        <authorList>
            <person name="Kikuchi T."/>
        </authorList>
    </citation>
    <scope>NUCLEOTIDE SEQUENCE</scope>
    <source>
        <strain evidence="8">PS1010</strain>
    </source>
</reference>
<evidence type="ECO:0000256" key="3">
    <source>
        <dbReference type="ARBA" id="ARBA00022692"/>
    </source>
</evidence>
<comment type="subcellular location">
    <subcellularLocation>
        <location evidence="1">Membrane</location>
        <topology evidence="1">Multi-pass membrane protein</topology>
    </subcellularLocation>
</comment>
<dbReference type="PANTHER" id="PTHR11730">
    <property type="entry name" value="AMMONIUM TRANSPORTER"/>
    <property type="match status" value="1"/>
</dbReference>
<dbReference type="GO" id="GO:0008519">
    <property type="term" value="F:ammonium channel activity"/>
    <property type="evidence" value="ECO:0007669"/>
    <property type="project" value="InterPro"/>
</dbReference>